<feature type="compositionally biased region" description="Pro residues" evidence="1">
    <location>
        <begin position="39"/>
        <end position="54"/>
    </location>
</feature>
<sequence length="568" mass="64969">MSVLRRRGASLASLVIAALVAVPGLALAQGGMGPGGPGGGPPPSQGRPKQPPSDQPQTHAASGAEDAPQMQTQEPSLPQDPLAVPPAVAKRLGSSSDPEATPPLSPSERRFYGLWYSEKSPKYEFRTLFPLWAEWKKPQEKDRASLFGLFYYNRRSPKADADVLFPLFWRLRDGQTRTTVIGPYVHQEREATAKQPASHMNILPPLFFEGKTGTKSYLHIPPLLTFTQHTDHDGLDIVGPMFCKWKGGPACDTRTADDIDLGVAPLYFYGRNETTEYEIIPPLLHYYRYNEIGESWLNVWGPYIRRHDNESDSRHVVPFYWHTWGKNKEHLTVFPFFHYGYEGNASRLVTPLFWWERGEKGEKTFATWGYAHYQGRTELEMITPLYWHYRDPDIGLDRKLFFPFFYKGESPRGKELAVFPFYGRFQRYGLSDETWITPLFRYRTDTTGWAANLFPIFHMGRTHQSSHLVLAPFVWDFASPTSRATVVLPGFFRFADQDGVSQLALNTFYREKKVPGGSEWEFHFFPFFSYGQSPVGHWWNVLYGLAGYTREGTMSKMRLAYIPITLSK</sequence>
<evidence type="ECO:0000256" key="1">
    <source>
        <dbReference type="SAM" id="MobiDB-lite"/>
    </source>
</evidence>
<proteinExistence type="predicted"/>
<dbReference type="Proteomes" id="UP001151081">
    <property type="component" value="Unassembled WGS sequence"/>
</dbReference>
<feature type="region of interest" description="Disordered" evidence="1">
    <location>
        <begin position="31"/>
        <end position="84"/>
    </location>
</feature>
<protein>
    <submittedName>
        <fullName evidence="3">Uncharacterized protein</fullName>
    </submittedName>
</protein>
<organism evidence="3 4">
    <name type="scientific">Polyangium jinanense</name>
    <dbReference type="NCBI Taxonomy" id="2829994"/>
    <lineage>
        <taxon>Bacteria</taxon>
        <taxon>Pseudomonadati</taxon>
        <taxon>Myxococcota</taxon>
        <taxon>Polyangia</taxon>
        <taxon>Polyangiales</taxon>
        <taxon>Polyangiaceae</taxon>
        <taxon>Polyangium</taxon>
    </lineage>
</organism>
<accession>A0A9X3X683</accession>
<dbReference type="EMBL" id="JAGTJJ010000022">
    <property type="protein sequence ID" value="MDC3984699.1"/>
    <property type="molecule type" value="Genomic_DNA"/>
</dbReference>
<name>A0A9X3X683_9BACT</name>
<comment type="caution">
    <text evidence="3">The sequence shown here is derived from an EMBL/GenBank/DDBJ whole genome shotgun (WGS) entry which is preliminary data.</text>
</comment>
<keyword evidence="4" id="KW-1185">Reference proteome</keyword>
<evidence type="ECO:0000313" key="3">
    <source>
        <dbReference type="EMBL" id="MDC3984699.1"/>
    </source>
</evidence>
<gene>
    <name evidence="3" type="ORF">KEG57_29730</name>
</gene>
<feature type="chain" id="PRO_5040867067" evidence="2">
    <location>
        <begin position="29"/>
        <end position="568"/>
    </location>
</feature>
<dbReference type="AlphaFoldDB" id="A0A9X3X683"/>
<dbReference type="RefSeq" id="WP_272426752.1">
    <property type="nucleotide sequence ID" value="NZ_JAGTJJ010000022.1"/>
</dbReference>
<evidence type="ECO:0000313" key="4">
    <source>
        <dbReference type="Proteomes" id="UP001151081"/>
    </source>
</evidence>
<reference evidence="3 4" key="1">
    <citation type="submission" date="2021-04" db="EMBL/GenBank/DDBJ databases">
        <title>Genome analysis of Polyangium sp.</title>
        <authorList>
            <person name="Li Y."/>
            <person name="Wang J."/>
        </authorList>
    </citation>
    <scope>NUCLEOTIDE SEQUENCE [LARGE SCALE GENOMIC DNA]</scope>
    <source>
        <strain evidence="3 4">SDU14</strain>
    </source>
</reference>
<evidence type="ECO:0000256" key="2">
    <source>
        <dbReference type="SAM" id="SignalP"/>
    </source>
</evidence>
<keyword evidence="2" id="KW-0732">Signal</keyword>
<feature type="signal peptide" evidence="2">
    <location>
        <begin position="1"/>
        <end position="28"/>
    </location>
</feature>